<dbReference type="AlphaFoldDB" id="A0AAW2FBQ6"/>
<feature type="compositionally biased region" description="Basic and acidic residues" evidence="1">
    <location>
        <begin position="66"/>
        <end position="75"/>
    </location>
</feature>
<feature type="region of interest" description="Disordered" evidence="1">
    <location>
        <begin position="55"/>
        <end position="82"/>
    </location>
</feature>
<sequence length="82" mass="9052">MAGTFCTCRKDSRTKNVNTGYLEQFLLLFRALVFLIQPRNEYPVVGFIAGAGEGGISAGGQAISTEKVRDRDAKNKEKKKKI</sequence>
<reference evidence="2 3" key="1">
    <citation type="submission" date="2023-03" db="EMBL/GenBank/DDBJ databases">
        <title>High recombination rates correlate with genetic variation in Cardiocondyla obscurior ants.</title>
        <authorList>
            <person name="Errbii M."/>
        </authorList>
    </citation>
    <scope>NUCLEOTIDE SEQUENCE [LARGE SCALE GENOMIC DNA]</scope>
    <source>
        <strain evidence="2">Alpha-2009</strain>
        <tissue evidence="2">Whole body</tissue>
    </source>
</reference>
<gene>
    <name evidence="2" type="ORF">PUN28_013288</name>
</gene>
<evidence type="ECO:0000313" key="3">
    <source>
        <dbReference type="Proteomes" id="UP001430953"/>
    </source>
</evidence>
<dbReference type="EMBL" id="JADYXP020000013">
    <property type="protein sequence ID" value="KAL0111959.1"/>
    <property type="molecule type" value="Genomic_DNA"/>
</dbReference>
<dbReference type="Proteomes" id="UP001430953">
    <property type="component" value="Unassembled WGS sequence"/>
</dbReference>
<proteinExistence type="predicted"/>
<organism evidence="2 3">
    <name type="scientific">Cardiocondyla obscurior</name>
    <dbReference type="NCBI Taxonomy" id="286306"/>
    <lineage>
        <taxon>Eukaryota</taxon>
        <taxon>Metazoa</taxon>
        <taxon>Ecdysozoa</taxon>
        <taxon>Arthropoda</taxon>
        <taxon>Hexapoda</taxon>
        <taxon>Insecta</taxon>
        <taxon>Pterygota</taxon>
        <taxon>Neoptera</taxon>
        <taxon>Endopterygota</taxon>
        <taxon>Hymenoptera</taxon>
        <taxon>Apocrita</taxon>
        <taxon>Aculeata</taxon>
        <taxon>Formicoidea</taxon>
        <taxon>Formicidae</taxon>
        <taxon>Myrmicinae</taxon>
        <taxon>Cardiocondyla</taxon>
    </lineage>
</organism>
<comment type="caution">
    <text evidence="2">The sequence shown here is derived from an EMBL/GenBank/DDBJ whole genome shotgun (WGS) entry which is preliminary data.</text>
</comment>
<protein>
    <submittedName>
        <fullName evidence="2">Uncharacterized protein</fullName>
    </submittedName>
</protein>
<name>A0AAW2FBQ6_9HYME</name>
<accession>A0AAW2FBQ6</accession>
<evidence type="ECO:0000256" key="1">
    <source>
        <dbReference type="SAM" id="MobiDB-lite"/>
    </source>
</evidence>
<evidence type="ECO:0000313" key="2">
    <source>
        <dbReference type="EMBL" id="KAL0111959.1"/>
    </source>
</evidence>
<keyword evidence="3" id="KW-1185">Reference proteome</keyword>